<keyword evidence="1" id="KW-0472">Membrane</keyword>
<sequence length="783" mass="94597">MQKPNEKSDKVELSEFDKELIRAYVQEVDNKEEKQKRRKECSEKFWVSIGTIAAITAWTVIKEKKSNSSKIKTVTNETPPKVINIILSQNKQKLSSTPIQFEKIKDSVAEIQKIKILEEMKDIIFDSEEILEINNHIACIAEHYWISPWTVELLARQNIVWAISLIDKARKESSKNIILDDIQKDAIRLYVSQWNTVFEKQKRRDDMSKEYNVWIRVISAITAWDTIRKNRSEKSEKEYIENDLETKKILIWNLDQDNVDLDDLVITKDWRKNFIIELAGDFKLQDSYNLEIFYKDIKDLLPEYSKEDIDLILKEYNLFQGNEMVPELCSANNKAENESIISWEWMWTLINYDNEIKNAWRQKLKEFIDKNTDKEKRKQMKILCLPWIECLEIPIYLELWFLPENIVWVEAGIVKWKVDIDVLKRFEENTKKYWIQHRLWKLEKVLETEEEVFDIVSLDFLGFLTNKYLDILCKIKTKNNFLLLTNFMWKRENSSSQKILNHISWIKTKGNIVLENNFNAREEYEEKYKNTKEWNIDINSDRSNWIFRAIEGSIWREITEEFMYPEIINELKQIIWINENTELWRYIEVISLSIFQNLYDFLLNYIFDKSSIVDSSLKRKELNIIFPALTAMFFKWICWMRQLECYKSYKYTSSSKRWSTTMFSDFIKMDRSASVCNEIRHSIKFFLLILKEVFLATDLSNIQRIYINNPWIFQIKDSDWRLKKQWDKITKKDYIIFVINNKEICRIQYGKIFRDPIFFAKHENKFLKLDDWFTHDRKEIFLK</sequence>
<proteinExistence type="predicted"/>
<keyword evidence="1" id="KW-1133">Transmembrane helix</keyword>
<evidence type="ECO:0000313" key="2">
    <source>
        <dbReference type="EMBL" id="EKE26390.1"/>
    </source>
</evidence>
<dbReference type="EMBL" id="AMFJ01000822">
    <property type="protein sequence ID" value="EKE26390.1"/>
    <property type="molecule type" value="Genomic_DNA"/>
</dbReference>
<comment type="caution">
    <text evidence="2">The sequence shown here is derived from an EMBL/GenBank/DDBJ whole genome shotgun (WGS) entry which is preliminary data.</text>
</comment>
<reference evidence="2" key="1">
    <citation type="journal article" date="2012" name="Science">
        <title>Fermentation, hydrogen, and sulfur metabolism in multiple uncultivated bacterial phyla.</title>
        <authorList>
            <person name="Wrighton K.C."/>
            <person name="Thomas B.C."/>
            <person name="Sharon I."/>
            <person name="Miller C.S."/>
            <person name="Castelle C.J."/>
            <person name="VerBerkmoes N.C."/>
            <person name="Wilkins M.J."/>
            <person name="Hettich R.L."/>
            <person name="Lipton M.S."/>
            <person name="Williams K.H."/>
            <person name="Long P.E."/>
            <person name="Banfield J.F."/>
        </authorList>
    </citation>
    <scope>NUCLEOTIDE SEQUENCE [LARGE SCALE GENOMIC DNA]</scope>
</reference>
<feature type="transmembrane region" description="Helical" evidence="1">
    <location>
        <begin position="45"/>
        <end position="61"/>
    </location>
</feature>
<accession>K2GSS9</accession>
<name>K2GSS9_9BACT</name>
<dbReference type="AlphaFoldDB" id="K2GSS9"/>
<gene>
    <name evidence="2" type="ORF">ACD_4C00306G0006</name>
</gene>
<feature type="non-terminal residue" evidence="2">
    <location>
        <position position="783"/>
    </location>
</feature>
<keyword evidence="1" id="KW-0812">Transmembrane</keyword>
<protein>
    <submittedName>
        <fullName evidence="2">Uncharacterized protein</fullName>
    </submittedName>
</protein>
<evidence type="ECO:0000256" key="1">
    <source>
        <dbReference type="SAM" id="Phobius"/>
    </source>
</evidence>
<organism evidence="2">
    <name type="scientific">uncultured bacterium</name>
    <name type="common">gcode 4</name>
    <dbReference type="NCBI Taxonomy" id="1234023"/>
    <lineage>
        <taxon>Bacteria</taxon>
        <taxon>environmental samples</taxon>
    </lineage>
</organism>